<evidence type="ECO:0000256" key="4">
    <source>
        <dbReference type="RuleBase" id="RU361153"/>
    </source>
</evidence>
<name>A0A7N2L9R1_QUELO</name>
<evidence type="ECO:0000256" key="3">
    <source>
        <dbReference type="ARBA" id="ARBA00023295"/>
    </source>
</evidence>
<keyword evidence="7" id="KW-1185">Reference proteome</keyword>
<reference evidence="6" key="2">
    <citation type="submission" date="2021-01" db="UniProtKB">
        <authorList>
            <consortium name="EnsemblPlants"/>
        </authorList>
    </citation>
    <scope>IDENTIFICATION</scope>
</reference>
<evidence type="ECO:0000259" key="5">
    <source>
        <dbReference type="Pfam" id="PF00150"/>
    </source>
</evidence>
<dbReference type="EMBL" id="LRBV02000003">
    <property type="status" value="NOT_ANNOTATED_CDS"/>
    <property type="molecule type" value="Genomic_DNA"/>
</dbReference>
<proteinExistence type="inferred from homology"/>
<keyword evidence="3 4" id="KW-0326">Glycosidase</keyword>
<sequence length="222" mass="25473">MATLFKGVPNVVGMSFEAKDRICLLSTGAEAVHIANPNVLVILSGLSYDTDLSFLRNHSVNLTFTRKLVYEVHRYGFTDAKIWEYSNANQACANVVDIFMRSAGFLLGQGWPLFFSEFGMDLRGTNEQLNRYMNCFFALAAELDFDWNKWTLGGSYYIKQGVTEFEETYGLLHWNTSEPRNSSFLERLSAIQSPFQGFLNFPLKKSIFQMEKFCRKFYFNPG</sequence>
<dbReference type="Pfam" id="PF00150">
    <property type="entry name" value="Cellulase"/>
    <property type="match status" value="1"/>
</dbReference>
<accession>A0A7N2L9R1</accession>
<evidence type="ECO:0000256" key="1">
    <source>
        <dbReference type="ARBA" id="ARBA00005641"/>
    </source>
</evidence>
<keyword evidence="2 4" id="KW-0378">Hydrolase</keyword>
<dbReference type="InParanoid" id="A0A7N2L9R1"/>
<evidence type="ECO:0000313" key="6">
    <source>
        <dbReference type="EnsemblPlants" id="QL03p056526:mrna"/>
    </source>
</evidence>
<dbReference type="Gramene" id="QL03p056526:mrna">
    <property type="protein sequence ID" value="QL03p056526:mrna"/>
    <property type="gene ID" value="QL03p056526"/>
</dbReference>
<comment type="similarity">
    <text evidence="1 4">Belongs to the glycosyl hydrolase 5 (cellulase A) family.</text>
</comment>
<reference evidence="6 7" key="1">
    <citation type="journal article" date="2016" name="G3 (Bethesda)">
        <title>First Draft Assembly and Annotation of the Genome of a California Endemic Oak Quercus lobata Nee (Fagaceae).</title>
        <authorList>
            <person name="Sork V.L."/>
            <person name="Fitz-Gibbon S.T."/>
            <person name="Puiu D."/>
            <person name="Crepeau M."/>
            <person name="Gugger P.F."/>
            <person name="Sherman R."/>
            <person name="Stevens K."/>
            <person name="Langley C.H."/>
            <person name="Pellegrini M."/>
            <person name="Salzberg S.L."/>
        </authorList>
    </citation>
    <scope>NUCLEOTIDE SEQUENCE [LARGE SCALE GENOMIC DNA]</scope>
    <source>
        <strain evidence="6 7">cv. SW786</strain>
    </source>
</reference>
<dbReference type="PANTHER" id="PTHR31263">
    <property type="entry name" value="CELLULASE FAMILY PROTEIN (AFU_ORTHOLOGUE AFUA_5G14560)"/>
    <property type="match status" value="1"/>
</dbReference>
<dbReference type="EnsemblPlants" id="QL03p056526:mrna">
    <property type="protein sequence ID" value="QL03p056526:mrna"/>
    <property type="gene ID" value="QL03p056526"/>
</dbReference>
<dbReference type="AlphaFoldDB" id="A0A7N2L9R1"/>
<organism evidence="6 7">
    <name type="scientific">Quercus lobata</name>
    <name type="common">Valley oak</name>
    <dbReference type="NCBI Taxonomy" id="97700"/>
    <lineage>
        <taxon>Eukaryota</taxon>
        <taxon>Viridiplantae</taxon>
        <taxon>Streptophyta</taxon>
        <taxon>Embryophyta</taxon>
        <taxon>Tracheophyta</taxon>
        <taxon>Spermatophyta</taxon>
        <taxon>Magnoliopsida</taxon>
        <taxon>eudicotyledons</taxon>
        <taxon>Gunneridae</taxon>
        <taxon>Pentapetalae</taxon>
        <taxon>rosids</taxon>
        <taxon>fabids</taxon>
        <taxon>Fagales</taxon>
        <taxon>Fagaceae</taxon>
        <taxon>Quercus</taxon>
    </lineage>
</organism>
<dbReference type="GO" id="GO:0004553">
    <property type="term" value="F:hydrolase activity, hydrolyzing O-glycosyl compounds"/>
    <property type="evidence" value="ECO:0007669"/>
    <property type="project" value="InterPro"/>
</dbReference>
<dbReference type="InterPro" id="IPR017853">
    <property type="entry name" value="GH"/>
</dbReference>
<dbReference type="Proteomes" id="UP000594261">
    <property type="component" value="Chromosome 3"/>
</dbReference>
<dbReference type="Gene3D" id="3.20.20.80">
    <property type="entry name" value="Glycosidases"/>
    <property type="match status" value="1"/>
</dbReference>
<evidence type="ECO:0000313" key="7">
    <source>
        <dbReference type="Proteomes" id="UP000594261"/>
    </source>
</evidence>
<feature type="domain" description="Glycoside hydrolase family 5" evidence="5">
    <location>
        <begin position="29"/>
        <end position="153"/>
    </location>
</feature>
<evidence type="ECO:0000256" key="2">
    <source>
        <dbReference type="ARBA" id="ARBA00022801"/>
    </source>
</evidence>
<dbReference type="InterPro" id="IPR001547">
    <property type="entry name" value="Glyco_hydro_5"/>
</dbReference>
<dbReference type="GO" id="GO:0000272">
    <property type="term" value="P:polysaccharide catabolic process"/>
    <property type="evidence" value="ECO:0007669"/>
    <property type="project" value="InterPro"/>
</dbReference>
<dbReference type="PANTHER" id="PTHR31263:SF44">
    <property type="entry name" value="OS04G0481200 PROTEIN"/>
    <property type="match status" value="1"/>
</dbReference>
<dbReference type="SUPFAM" id="SSF51445">
    <property type="entry name" value="(Trans)glycosidases"/>
    <property type="match status" value="1"/>
</dbReference>
<protein>
    <recommendedName>
        <fullName evidence="5">Glycoside hydrolase family 5 domain-containing protein</fullName>
    </recommendedName>
</protein>